<feature type="domain" description="DUF6950" evidence="1">
    <location>
        <begin position="2"/>
        <end position="109"/>
    </location>
</feature>
<evidence type="ECO:0000259" key="1">
    <source>
        <dbReference type="Pfam" id="PF22262"/>
    </source>
</evidence>
<organism evidence="2 3">
    <name type="scientific">Rhizobium rhizophilum</name>
    <dbReference type="NCBI Taxonomy" id="1850373"/>
    <lineage>
        <taxon>Bacteria</taxon>
        <taxon>Pseudomonadati</taxon>
        <taxon>Pseudomonadota</taxon>
        <taxon>Alphaproteobacteria</taxon>
        <taxon>Hyphomicrobiales</taxon>
        <taxon>Rhizobiaceae</taxon>
        <taxon>Rhizobium/Agrobacterium group</taxon>
        <taxon>Rhizobium</taxon>
    </lineage>
</organism>
<evidence type="ECO:0000313" key="2">
    <source>
        <dbReference type="EMBL" id="THV14374.1"/>
    </source>
</evidence>
<dbReference type="Proteomes" id="UP000309667">
    <property type="component" value="Unassembled WGS sequence"/>
</dbReference>
<name>A0ABY2QWZ8_9HYPH</name>
<dbReference type="EMBL" id="STGT01000003">
    <property type="protein sequence ID" value="THV14374.1"/>
    <property type="molecule type" value="Genomic_DNA"/>
</dbReference>
<reference evidence="2 3" key="1">
    <citation type="submission" date="2019-04" db="EMBL/GenBank/DDBJ databases">
        <title>Genome sequence of strain 7209-2.</title>
        <authorList>
            <person name="Gao J."/>
            <person name="Sun J."/>
        </authorList>
    </citation>
    <scope>NUCLEOTIDE SEQUENCE [LARGE SCALE GENOMIC DNA]</scope>
    <source>
        <strain evidence="2 3">7209-2</strain>
    </source>
</reference>
<evidence type="ECO:0000313" key="3">
    <source>
        <dbReference type="Proteomes" id="UP000309667"/>
    </source>
</evidence>
<dbReference type="Pfam" id="PF22262">
    <property type="entry name" value="DUF6950"/>
    <property type="match status" value="1"/>
</dbReference>
<gene>
    <name evidence="2" type="ORF">E9677_12505</name>
</gene>
<protein>
    <recommendedName>
        <fullName evidence="1">DUF6950 domain-containing protein</fullName>
    </recommendedName>
</protein>
<accession>A0ABY2QWZ8</accession>
<comment type="caution">
    <text evidence="2">The sequence shown here is derived from an EMBL/GenBank/DDBJ whole genome shotgun (WGS) entry which is preliminary data.</text>
</comment>
<proteinExistence type="predicted"/>
<sequence length="110" mass="11872">MDCCLVIAEWAKWLGYPDAAEHLRGAYKAGQGQLDILAARGGAVSLIEECALSIGATMVDEPQLGDFGAVGSSRNMTRQFGVIHDGEGWLTRAPDGFKRIIAKPLAIWRL</sequence>
<keyword evidence="3" id="KW-1185">Reference proteome</keyword>
<dbReference type="InterPro" id="IPR053802">
    <property type="entry name" value="DUF6950"/>
</dbReference>